<protein>
    <submittedName>
        <fullName evidence="1">Uncharacterized protein</fullName>
    </submittedName>
</protein>
<sequence length="148" mass="15375">MRGARGFGDIAVHQLCNQNDGICYSPNPFTNMLAFANSVAGYLGGDHGYAINPLADRGAADTVIPQAPKIQYGPDLPVPAPTPYEALNGKLPAGEIRQVVAAIADAVYGILPATQQGKATEFWPLAGVSKSTADPATARQLAAQNSAR</sequence>
<name>A0A4R6IYB3_9ACTN</name>
<keyword evidence="2" id="KW-1185">Reference proteome</keyword>
<dbReference type="OrthoDB" id="3661975at2"/>
<gene>
    <name evidence="1" type="ORF">EV643_1523</name>
</gene>
<dbReference type="AlphaFoldDB" id="A0A4R6IYB3"/>
<proteinExistence type="predicted"/>
<dbReference type="Proteomes" id="UP000295388">
    <property type="component" value="Unassembled WGS sequence"/>
</dbReference>
<evidence type="ECO:0000313" key="1">
    <source>
        <dbReference type="EMBL" id="TDO27809.1"/>
    </source>
</evidence>
<reference evidence="1 2" key="1">
    <citation type="submission" date="2019-03" db="EMBL/GenBank/DDBJ databases">
        <title>Genomic Encyclopedia of Type Strains, Phase III (KMG-III): the genomes of soil and plant-associated and newly described type strains.</title>
        <authorList>
            <person name="Whitman W."/>
        </authorList>
    </citation>
    <scope>NUCLEOTIDE SEQUENCE [LARGE SCALE GENOMIC DNA]</scope>
    <source>
        <strain evidence="1 2">VKM Ac-2527</strain>
    </source>
</reference>
<dbReference type="EMBL" id="SNWQ01000052">
    <property type="protein sequence ID" value="TDO27809.1"/>
    <property type="molecule type" value="Genomic_DNA"/>
</dbReference>
<comment type="caution">
    <text evidence="1">The sequence shown here is derived from an EMBL/GenBank/DDBJ whole genome shotgun (WGS) entry which is preliminary data.</text>
</comment>
<accession>A0A4R6IYB3</accession>
<dbReference type="RefSeq" id="WP_133805996.1">
    <property type="nucleotide sequence ID" value="NZ_SNWQ01000052.1"/>
</dbReference>
<evidence type="ECO:0000313" key="2">
    <source>
        <dbReference type="Proteomes" id="UP000295388"/>
    </source>
</evidence>
<organism evidence="1 2">
    <name type="scientific">Kribbella caucasensis</name>
    <dbReference type="NCBI Taxonomy" id="2512215"/>
    <lineage>
        <taxon>Bacteria</taxon>
        <taxon>Bacillati</taxon>
        <taxon>Actinomycetota</taxon>
        <taxon>Actinomycetes</taxon>
        <taxon>Propionibacteriales</taxon>
        <taxon>Kribbellaceae</taxon>
        <taxon>Kribbella</taxon>
    </lineage>
</organism>